<proteinExistence type="predicted"/>
<feature type="transmembrane region" description="Helical" evidence="2">
    <location>
        <begin position="102"/>
        <end position="123"/>
    </location>
</feature>
<keyword evidence="2" id="KW-0812">Transmembrane</keyword>
<dbReference type="EMBL" id="BAABDC010000002">
    <property type="protein sequence ID" value="GAA3701354.1"/>
    <property type="molecule type" value="Genomic_DNA"/>
</dbReference>
<dbReference type="InterPro" id="IPR005135">
    <property type="entry name" value="Endo/exonuclease/phosphatase"/>
</dbReference>
<feature type="transmembrane region" description="Helical" evidence="2">
    <location>
        <begin position="47"/>
        <end position="67"/>
    </location>
</feature>
<organism evidence="4 5">
    <name type="scientific">Terrabacter ginsenosidimutans</name>
    <dbReference type="NCBI Taxonomy" id="490575"/>
    <lineage>
        <taxon>Bacteria</taxon>
        <taxon>Bacillati</taxon>
        <taxon>Actinomycetota</taxon>
        <taxon>Actinomycetes</taxon>
        <taxon>Micrococcales</taxon>
        <taxon>Intrasporangiaceae</taxon>
        <taxon>Terrabacter</taxon>
    </lineage>
</organism>
<evidence type="ECO:0000259" key="3">
    <source>
        <dbReference type="Pfam" id="PF03372"/>
    </source>
</evidence>
<sequence length="362" mass="38937">MTVHEVDGGTEHPVVMGDPTHRTGDAGAAPRPLSAERRPWGRRPRRWVDVAIGVVLLGLGAVGALRWYDSTAYLVVVLQTAGPFVVVGLGLLAVATLVLRRWWMLVPVVAVLAVAVAVAAPAFRATSSPKADRDLTVMSANVWIGSANAAQLMDAVRFHSVDVLVLTEATPAILRRLDAEGAADYFNQREGVARSGTYTGTMVLSRFPLSVRSPGTDPTVEGTRSVQPELDVTAPEGTVRLKVAHPTAPLQGDTVEWRAGLRALQSWKQQLDGDELLVMAGDFNAGFGHPGFRDLADGLDDAQRTDGQGWVRTWPFAGNRLPAFVQLDHLLSRGLTVVDAGQVAYNRADHAAVWASYHLPTR</sequence>
<dbReference type="Proteomes" id="UP001501468">
    <property type="component" value="Unassembled WGS sequence"/>
</dbReference>
<reference evidence="5" key="1">
    <citation type="journal article" date="2019" name="Int. J. Syst. Evol. Microbiol.">
        <title>The Global Catalogue of Microorganisms (GCM) 10K type strain sequencing project: providing services to taxonomists for standard genome sequencing and annotation.</title>
        <authorList>
            <consortium name="The Broad Institute Genomics Platform"/>
            <consortium name="The Broad Institute Genome Sequencing Center for Infectious Disease"/>
            <person name="Wu L."/>
            <person name="Ma J."/>
        </authorList>
    </citation>
    <scope>NUCLEOTIDE SEQUENCE [LARGE SCALE GENOMIC DNA]</scope>
    <source>
        <strain evidence="5">JCM 17125</strain>
    </source>
</reference>
<dbReference type="Pfam" id="PF03372">
    <property type="entry name" value="Exo_endo_phos"/>
    <property type="match status" value="1"/>
</dbReference>
<dbReference type="GO" id="GO:0004519">
    <property type="term" value="F:endonuclease activity"/>
    <property type="evidence" value="ECO:0007669"/>
    <property type="project" value="UniProtKB-KW"/>
</dbReference>
<gene>
    <name evidence="4" type="ORF">GCM10022399_17280</name>
</gene>
<feature type="domain" description="Endonuclease/exonuclease/phosphatase" evidence="3">
    <location>
        <begin position="138"/>
        <end position="358"/>
    </location>
</feature>
<evidence type="ECO:0000313" key="4">
    <source>
        <dbReference type="EMBL" id="GAA3701354.1"/>
    </source>
</evidence>
<keyword evidence="4" id="KW-0378">Hydrolase</keyword>
<feature type="compositionally biased region" description="Basic and acidic residues" evidence="1">
    <location>
        <begin position="1"/>
        <end position="10"/>
    </location>
</feature>
<dbReference type="Gene3D" id="3.60.10.10">
    <property type="entry name" value="Endonuclease/exonuclease/phosphatase"/>
    <property type="match status" value="1"/>
</dbReference>
<keyword evidence="2" id="KW-0472">Membrane</keyword>
<evidence type="ECO:0000256" key="1">
    <source>
        <dbReference type="SAM" id="MobiDB-lite"/>
    </source>
</evidence>
<feature type="transmembrane region" description="Helical" evidence="2">
    <location>
        <begin position="73"/>
        <end position="95"/>
    </location>
</feature>
<dbReference type="SUPFAM" id="SSF56219">
    <property type="entry name" value="DNase I-like"/>
    <property type="match status" value="1"/>
</dbReference>
<accession>A0ABP7DCJ1</accession>
<evidence type="ECO:0000313" key="5">
    <source>
        <dbReference type="Proteomes" id="UP001501468"/>
    </source>
</evidence>
<evidence type="ECO:0000256" key="2">
    <source>
        <dbReference type="SAM" id="Phobius"/>
    </source>
</evidence>
<name>A0ABP7DCJ1_9MICO</name>
<protein>
    <submittedName>
        <fullName evidence="4">Endonuclease/exonuclease/phosphatase family protein</fullName>
    </submittedName>
</protein>
<keyword evidence="4" id="KW-0540">Nuclease</keyword>
<keyword evidence="4" id="KW-0255">Endonuclease</keyword>
<feature type="region of interest" description="Disordered" evidence="1">
    <location>
        <begin position="1"/>
        <end position="37"/>
    </location>
</feature>
<keyword evidence="5" id="KW-1185">Reference proteome</keyword>
<dbReference type="InterPro" id="IPR036691">
    <property type="entry name" value="Endo/exonu/phosph_ase_sf"/>
</dbReference>
<keyword evidence="2" id="KW-1133">Transmembrane helix</keyword>
<comment type="caution">
    <text evidence="4">The sequence shown here is derived from an EMBL/GenBank/DDBJ whole genome shotgun (WGS) entry which is preliminary data.</text>
</comment>